<dbReference type="Pfam" id="PF09335">
    <property type="entry name" value="VTT_dom"/>
    <property type="match status" value="1"/>
</dbReference>
<comment type="caution">
    <text evidence="8">The sequence shown here is derived from an EMBL/GenBank/DDBJ whole genome shotgun (WGS) entry which is preliminary data.</text>
</comment>
<feature type="transmembrane region" description="Helical" evidence="6">
    <location>
        <begin position="177"/>
        <end position="198"/>
    </location>
</feature>
<evidence type="ECO:0000256" key="6">
    <source>
        <dbReference type="RuleBase" id="RU366058"/>
    </source>
</evidence>
<keyword evidence="2 6" id="KW-1003">Cell membrane</keyword>
<evidence type="ECO:0000259" key="7">
    <source>
        <dbReference type="Pfam" id="PF09335"/>
    </source>
</evidence>
<reference evidence="8 9" key="1">
    <citation type="submission" date="2019-08" db="EMBL/GenBank/DDBJ databases">
        <authorList>
            <person name="Khan S.A."/>
            <person name="Jeon C.O."/>
            <person name="Jeong S.E."/>
        </authorList>
    </citation>
    <scope>NUCLEOTIDE SEQUENCE [LARGE SCALE GENOMIC DNA]</scope>
    <source>
        <strain evidence="9">IMCC1728</strain>
    </source>
</reference>
<feature type="transmembrane region" description="Helical" evidence="6">
    <location>
        <begin position="213"/>
        <end position="230"/>
    </location>
</feature>
<feature type="transmembrane region" description="Helical" evidence="6">
    <location>
        <begin position="67"/>
        <end position="89"/>
    </location>
</feature>
<gene>
    <name evidence="8" type="ORF">FSC37_10525</name>
</gene>
<proteinExistence type="inferred from homology"/>
<keyword evidence="5 6" id="KW-0472">Membrane</keyword>
<evidence type="ECO:0000256" key="5">
    <source>
        <dbReference type="ARBA" id="ARBA00023136"/>
    </source>
</evidence>
<evidence type="ECO:0000256" key="3">
    <source>
        <dbReference type="ARBA" id="ARBA00022692"/>
    </source>
</evidence>
<feature type="transmembrane region" description="Helical" evidence="6">
    <location>
        <begin position="21"/>
        <end position="40"/>
    </location>
</feature>
<evidence type="ECO:0000313" key="9">
    <source>
        <dbReference type="Proteomes" id="UP000321832"/>
    </source>
</evidence>
<dbReference type="PANTHER" id="PTHR12677">
    <property type="entry name" value="GOLGI APPARATUS MEMBRANE PROTEIN TVP38-RELATED"/>
    <property type="match status" value="1"/>
</dbReference>
<dbReference type="Proteomes" id="UP000321832">
    <property type="component" value="Unassembled WGS sequence"/>
</dbReference>
<organism evidence="8 9">
    <name type="scientific">Piscinibacter aquaticus</name>
    <dbReference type="NCBI Taxonomy" id="392597"/>
    <lineage>
        <taxon>Bacteria</taxon>
        <taxon>Pseudomonadati</taxon>
        <taxon>Pseudomonadota</taxon>
        <taxon>Betaproteobacteria</taxon>
        <taxon>Burkholderiales</taxon>
        <taxon>Sphaerotilaceae</taxon>
        <taxon>Piscinibacter</taxon>
    </lineage>
</organism>
<feature type="transmembrane region" description="Helical" evidence="6">
    <location>
        <begin position="150"/>
        <end position="170"/>
    </location>
</feature>
<dbReference type="AlphaFoldDB" id="A0A5C6U386"/>
<comment type="subcellular location">
    <subcellularLocation>
        <location evidence="1 6">Cell membrane</location>
        <topology evidence="1 6">Multi-pass membrane protein</topology>
    </subcellularLocation>
</comment>
<keyword evidence="3 6" id="KW-0812">Transmembrane</keyword>
<dbReference type="InterPro" id="IPR032816">
    <property type="entry name" value="VTT_dom"/>
</dbReference>
<dbReference type="PANTHER" id="PTHR12677:SF59">
    <property type="entry name" value="GOLGI APPARATUS MEMBRANE PROTEIN TVP38-RELATED"/>
    <property type="match status" value="1"/>
</dbReference>
<name>A0A5C6U386_9BURK</name>
<sequence>MPRAMARGDCWRDEGREPMSTRLLALALIATTMAACALPWDGLSDMAWWQQQLARCEHWCDQHPITFTLAFAMLFAVMAAVTLPGCSVLSLMAGPLFGAVGGTLLVGVASTLGATASFLVARHLARPAAQARFGHRLQPVETFLARHGRWPLFVLRLVPLVPFPVLNPLLGLSKMPLSHFVLPSLAGLTLGTVPYVWLGLSAQQLASATPADAVPFALAATLLLATLWWLRQRWQKAVSR</sequence>
<feature type="domain" description="VTT" evidence="7">
    <location>
        <begin position="87"/>
        <end position="199"/>
    </location>
</feature>
<protein>
    <recommendedName>
        <fullName evidence="6">TVP38/TMEM64 family membrane protein</fullName>
    </recommendedName>
</protein>
<keyword evidence="9" id="KW-1185">Reference proteome</keyword>
<evidence type="ECO:0000256" key="2">
    <source>
        <dbReference type="ARBA" id="ARBA00022475"/>
    </source>
</evidence>
<keyword evidence="4 6" id="KW-1133">Transmembrane helix</keyword>
<evidence type="ECO:0000256" key="4">
    <source>
        <dbReference type="ARBA" id="ARBA00022989"/>
    </source>
</evidence>
<evidence type="ECO:0000256" key="1">
    <source>
        <dbReference type="ARBA" id="ARBA00004651"/>
    </source>
</evidence>
<dbReference type="EMBL" id="VOPW01000001">
    <property type="protein sequence ID" value="TXC66195.1"/>
    <property type="molecule type" value="Genomic_DNA"/>
</dbReference>
<dbReference type="GO" id="GO:0005886">
    <property type="term" value="C:plasma membrane"/>
    <property type="evidence" value="ECO:0007669"/>
    <property type="project" value="UniProtKB-SubCell"/>
</dbReference>
<dbReference type="InterPro" id="IPR015414">
    <property type="entry name" value="TMEM64"/>
</dbReference>
<accession>A0A5C6U386</accession>
<comment type="similarity">
    <text evidence="6">Belongs to the TVP38/TMEM64 family.</text>
</comment>
<evidence type="ECO:0000313" key="8">
    <source>
        <dbReference type="EMBL" id="TXC66195.1"/>
    </source>
</evidence>
<feature type="transmembrane region" description="Helical" evidence="6">
    <location>
        <begin position="96"/>
        <end position="120"/>
    </location>
</feature>